<feature type="compositionally biased region" description="Acidic residues" evidence="4">
    <location>
        <begin position="665"/>
        <end position="717"/>
    </location>
</feature>
<dbReference type="HOGENOM" id="CLU_253075_0_0_1"/>
<dbReference type="EnsemblMetazoa" id="CapteT220438">
    <property type="protein sequence ID" value="CapteP220438"/>
    <property type="gene ID" value="CapteG220438"/>
</dbReference>
<evidence type="ECO:0000313" key="5">
    <source>
        <dbReference type="EMBL" id="ELU13715.1"/>
    </source>
</evidence>
<proteinExistence type="inferred from homology"/>
<evidence type="ECO:0000256" key="2">
    <source>
        <dbReference type="ARBA" id="ARBA00006809"/>
    </source>
</evidence>
<dbReference type="STRING" id="283909.R7VDH5"/>
<feature type="compositionally biased region" description="Basic residues" evidence="4">
    <location>
        <begin position="1268"/>
        <end position="1277"/>
    </location>
</feature>
<evidence type="ECO:0000256" key="1">
    <source>
        <dbReference type="ARBA" id="ARBA00004123"/>
    </source>
</evidence>
<name>R7VDH5_CAPTE</name>
<dbReference type="OMA" id="VWKHDDP"/>
<feature type="region of interest" description="Disordered" evidence="4">
    <location>
        <begin position="1249"/>
        <end position="1421"/>
    </location>
</feature>
<dbReference type="PANTHER" id="PTHR13213:SF2">
    <property type="entry name" value="MYB-BINDING PROTEIN 1A"/>
    <property type="match status" value="1"/>
</dbReference>
<dbReference type="EMBL" id="KB295062">
    <property type="protein sequence ID" value="ELU13715.1"/>
    <property type="molecule type" value="Genomic_DNA"/>
</dbReference>
<protein>
    <recommendedName>
        <fullName evidence="8">Myb-binding protein 1A</fullName>
    </recommendedName>
</protein>
<keyword evidence="7" id="KW-1185">Reference proteome</keyword>
<dbReference type="GO" id="GO:0003714">
    <property type="term" value="F:transcription corepressor activity"/>
    <property type="evidence" value="ECO:0007669"/>
    <property type="project" value="TreeGrafter"/>
</dbReference>
<reference evidence="7" key="1">
    <citation type="submission" date="2012-12" db="EMBL/GenBank/DDBJ databases">
        <authorList>
            <person name="Hellsten U."/>
            <person name="Grimwood J."/>
            <person name="Chapman J.A."/>
            <person name="Shapiro H."/>
            <person name="Aerts A."/>
            <person name="Otillar R.P."/>
            <person name="Terry A.Y."/>
            <person name="Boore J.L."/>
            <person name="Simakov O."/>
            <person name="Marletaz F."/>
            <person name="Cho S.-J."/>
            <person name="Edsinger-Gonzales E."/>
            <person name="Havlak P."/>
            <person name="Kuo D.-H."/>
            <person name="Larsson T."/>
            <person name="Lv J."/>
            <person name="Arendt D."/>
            <person name="Savage R."/>
            <person name="Osoegawa K."/>
            <person name="de Jong P."/>
            <person name="Lindberg D.R."/>
            <person name="Seaver E.C."/>
            <person name="Weisblat D.A."/>
            <person name="Putnam N.H."/>
            <person name="Grigoriev I.V."/>
            <person name="Rokhsar D.S."/>
        </authorList>
    </citation>
    <scope>NUCLEOTIDE SEQUENCE</scope>
    <source>
        <strain evidence="7">I ESC-2004</strain>
    </source>
</reference>
<sequence length="1421" mass="158248">MSGNLLSVFWDLSHDNDLKRLKATNSLVAILSKKQSKNSEPCSDLDYTLSRLIKGLTSNRKMARPGYSLALTQVLRTFSIISIDKVLVQMNKCLTFEPKGSKKEMNNVLLGRVMVYLCLIQGGRLCDITQEQVTKIASDLISIQAKKGPMEPLCLQAMEKLLLMVPSIAIFKEGLWPLIKDQLSCGWDSCNSHSLHLLLIAAAKFPKVVNATFLEKHWDHSEIICEENFEAIGSILAKSASNMAVHPVVGSVMEHLKKTPELLLSFWKSQVESQLVDGKKQGRKHIALYLASLVVQHLHSENMISSVLNGDMVSLIAWTLAHKTSPSYAVAKQLTDQLTAEYKKSSGAQQMTMLMAVWNSPCGILFDIQSKTNTLATWVGSLNEDQHETLIKMLKNVVLGKAVSGDSGENAVYNKETRQKWAAASLCSLACQHDITQFTDRKLDLLQFLFVHGFFNVNASVTGVAEKPKVMSPNLQSCLQDAFSKALLRLAKVREMSISKDHIRTAYINFLRNVVGFACKIFEAGKGITLLTPFSKENKEVWSTVVEKVEAIHKKEDTVSHAFELLYLFQGLQLFFDTRSGKEVVQDLNDCYKEATRARRKSLAKPDVDGPTWVEVVLELLLQLLSHRRGIFRSVVKLIFEMLIPHVTEKSLQVILDVLSASSDDEEAQLGFEDDEEEEEMEEMEGEGEEESDEEEVKEEEEEDDSESEEEEEMDVGDDVRSAIKQALGSAAVASDDEVEEDDNDLDDDAMMALDENLSAVFKSLSKRNDHKADREKSRALLEFRMKCLELLEMFVHSGPKISLRLSLMQPLLTLIRLSEKDKETKEVGARTRKIFMLLCKPAKLTPDSAVDKDELPALFKALLEGNDKVAQLAKEVATACLLVVRVMLGLQSDSGPSPLRTRSMKSKSADGKSSANKSKDEKNLKSVHDILISNLETYCSKRDSDFNHTLFINIFTRQPGVMWPISDNLLNFMSSPSVRIFCKTQVAAMLSAMMTANTVNDIGQDEWDAFAVKALPQAHKIIEDIVASKTIKPKFLQEVLTVLHRLLVVSKKSLIDVSLLTDGDWVLNVMLMQEHMQDCSLLGLMEDLRQLSKTEGRGLCNKIIAAIRRIKEIPVPQEKKKTKEKRKAAELSTELTTPSKKAKKDESVEVEASPGSKKKKKKRKSGIQGDAVAMVTDEAEEVVSKAEEESENIEMSTLTKNESVEVEATPGSKKKKKKRKSSIQGDAIAMVTDEAEVVSKAEEISENIEMTKLTKNESVEVEATPGSKKKKKKRKSSIQGDAVAMVTDEAEEVKSETPVKNLAATLNSVEDTEQSPAKTPGKKTKKKKKSMTPNGNINGFHAEVKEEITKTKKSPIFSPVSSKTRRKSKMVAELKKEINGDEKSPSPKKPTPIAHKTRRKSMLLQQASTPGKSTPKSSRK</sequence>
<dbReference type="Pfam" id="PF04931">
    <property type="entry name" value="DNA_pol_phi"/>
    <property type="match status" value="1"/>
</dbReference>
<comment type="similarity">
    <text evidence="2">Belongs to the MYBBP1A family.</text>
</comment>
<dbReference type="InterPro" id="IPR016024">
    <property type="entry name" value="ARM-type_fold"/>
</dbReference>
<feature type="region of interest" description="Disordered" evidence="4">
    <location>
        <begin position="665"/>
        <end position="718"/>
    </location>
</feature>
<dbReference type="FunCoup" id="R7VDH5">
    <property type="interactions" value="220"/>
</dbReference>
<evidence type="ECO:0008006" key="8">
    <source>
        <dbReference type="Google" id="ProtNLM"/>
    </source>
</evidence>
<evidence type="ECO:0000313" key="7">
    <source>
        <dbReference type="Proteomes" id="UP000014760"/>
    </source>
</evidence>
<evidence type="ECO:0000313" key="6">
    <source>
        <dbReference type="EnsemblMetazoa" id="CapteP220438"/>
    </source>
</evidence>
<feature type="compositionally biased region" description="Basic residues" evidence="4">
    <location>
        <begin position="1157"/>
        <end position="1166"/>
    </location>
</feature>
<organism evidence="5">
    <name type="scientific">Capitella teleta</name>
    <name type="common">Polychaete worm</name>
    <dbReference type="NCBI Taxonomy" id="283909"/>
    <lineage>
        <taxon>Eukaryota</taxon>
        <taxon>Metazoa</taxon>
        <taxon>Spiralia</taxon>
        <taxon>Lophotrochozoa</taxon>
        <taxon>Annelida</taxon>
        <taxon>Polychaeta</taxon>
        <taxon>Sedentaria</taxon>
        <taxon>Scolecida</taxon>
        <taxon>Capitellidae</taxon>
        <taxon>Capitella</taxon>
    </lineage>
</organism>
<evidence type="ECO:0000256" key="4">
    <source>
        <dbReference type="SAM" id="MobiDB-lite"/>
    </source>
</evidence>
<dbReference type="GO" id="GO:0003723">
    <property type="term" value="F:RNA binding"/>
    <property type="evidence" value="ECO:0007669"/>
    <property type="project" value="TreeGrafter"/>
</dbReference>
<feature type="region of interest" description="Disordered" evidence="4">
    <location>
        <begin position="1118"/>
        <end position="1226"/>
    </location>
</feature>
<keyword evidence="3" id="KW-0539">Nucleus</keyword>
<feature type="compositionally biased region" description="Polar residues" evidence="4">
    <location>
        <begin position="1305"/>
        <end position="1318"/>
    </location>
</feature>
<gene>
    <name evidence="5" type="ORF">CAPTEDRAFT_220438</name>
</gene>
<feature type="region of interest" description="Disordered" evidence="4">
    <location>
        <begin position="896"/>
        <end position="922"/>
    </location>
</feature>
<feature type="compositionally biased region" description="Basic and acidic residues" evidence="4">
    <location>
        <begin position="1371"/>
        <end position="1386"/>
    </location>
</feature>
<dbReference type="EMBL" id="AMQN01000747">
    <property type="status" value="NOT_ANNOTATED_CDS"/>
    <property type="molecule type" value="Genomic_DNA"/>
</dbReference>
<feature type="compositionally biased region" description="Basic residues" evidence="4">
    <location>
        <begin position="1321"/>
        <end position="1331"/>
    </location>
</feature>
<comment type="subcellular location">
    <subcellularLocation>
        <location evidence="1">Nucleus</location>
    </subcellularLocation>
</comment>
<dbReference type="InterPro" id="IPR007015">
    <property type="entry name" value="DNA_pol_V/MYBBP1A"/>
</dbReference>
<reference evidence="6" key="3">
    <citation type="submission" date="2015-06" db="UniProtKB">
        <authorList>
            <consortium name="EnsemblMetazoa"/>
        </authorList>
    </citation>
    <scope>IDENTIFICATION</scope>
</reference>
<dbReference type="SUPFAM" id="SSF48371">
    <property type="entry name" value="ARM repeat"/>
    <property type="match status" value="2"/>
</dbReference>
<dbReference type="Proteomes" id="UP000014760">
    <property type="component" value="Unassembled WGS sequence"/>
</dbReference>
<feature type="compositionally biased region" description="Polar residues" evidence="4">
    <location>
        <begin position="1404"/>
        <end position="1421"/>
    </location>
</feature>
<evidence type="ECO:0000256" key="3">
    <source>
        <dbReference type="ARBA" id="ARBA00023242"/>
    </source>
</evidence>
<reference evidence="5 7" key="2">
    <citation type="journal article" date="2013" name="Nature">
        <title>Insights into bilaterian evolution from three spiralian genomes.</title>
        <authorList>
            <person name="Simakov O."/>
            <person name="Marletaz F."/>
            <person name="Cho S.J."/>
            <person name="Edsinger-Gonzales E."/>
            <person name="Havlak P."/>
            <person name="Hellsten U."/>
            <person name="Kuo D.H."/>
            <person name="Larsson T."/>
            <person name="Lv J."/>
            <person name="Arendt D."/>
            <person name="Savage R."/>
            <person name="Osoegawa K."/>
            <person name="de Jong P."/>
            <person name="Grimwood J."/>
            <person name="Chapman J.A."/>
            <person name="Shapiro H."/>
            <person name="Aerts A."/>
            <person name="Otillar R.P."/>
            <person name="Terry A.Y."/>
            <person name="Boore J.L."/>
            <person name="Grigoriev I.V."/>
            <person name="Lindberg D.R."/>
            <person name="Seaver E.C."/>
            <person name="Weisblat D.A."/>
            <person name="Putnam N.H."/>
            <person name="Rokhsar D.S."/>
        </authorList>
    </citation>
    <scope>NUCLEOTIDE SEQUENCE</scope>
    <source>
        <strain evidence="5 7">I ESC-2004</strain>
    </source>
</reference>
<dbReference type="OrthoDB" id="342531at2759"/>
<dbReference type="PANTHER" id="PTHR13213">
    <property type="entry name" value="MYB-BINDING PROTEIN 1A FAMILY MEMBER"/>
    <property type="match status" value="1"/>
</dbReference>
<accession>R7VDH5</accession>
<dbReference type="GO" id="GO:0043565">
    <property type="term" value="F:sequence-specific DNA binding"/>
    <property type="evidence" value="ECO:0007669"/>
    <property type="project" value="TreeGrafter"/>
</dbReference>
<feature type="compositionally biased region" description="Basic residues" evidence="4">
    <location>
        <begin position="1213"/>
        <end position="1222"/>
    </location>
</feature>
<dbReference type="GO" id="GO:0005730">
    <property type="term" value="C:nucleolus"/>
    <property type="evidence" value="ECO:0007669"/>
    <property type="project" value="InterPro"/>
</dbReference>